<dbReference type="EMBL" id="PJNI01000027">
    <property type="protein sequence ID" value="PKR79499.1"/>
    <property type="molecule type" value="Genomic_DNA"/>
</dbReference>
<accession>A0A2I0QYW2</accession>
<comment type="caution">
    <text evidence="4">The sequence shown here is derived from an EMBL/GenBank/DDBJ whole genome shotgun (WGS) entry which is preliminary data.</text>
</comment>
<name>A0A2I0QYW2_9FLAO</name>
<keyword evidence="2" id="KW-0732">Signal</keyword>
<evidence type="ECO:0000313" key="5">
    <source>
        <dbReference type="Proteomes" id="UP000236654"/>
    </source>
</evidence>
<dbReference type="InterPro" id="IPR032675">
    <property type="entry name" value="LRR_dom_sf"/>
</dbReference>
<keyword evidence="5" id="KW-1185">Reference proteome</keyword>
<evidence type="ECO:0000259" key="3">
    <source>
        <dbReference type="Pfam" id="PF23598"/>
    </source>
</evidence>
<reference evidence="4 5" key="1">
    <citation type="submission" date="2017-12" db="EMBL/GenBank/DDBJ databases">
        <title>The draft genome sequence of Brumimicrobium saltpan LHR20.</title>
        <authorList>
            <person name="Do Z.-J."/>
            <person name="Luo H.-R."/>
        </authorList>
    </citation>
    <scope>NUCLEOTIDE SEQUENCE [LARGE SCALE GENOMIC DNA]</scope>
    <source>
        <strain evidence="4 5">LHR20</strain>
    </source>
</reference>
<dbReference type="SUPFAM" id="SSF52058">
    <property type="entry name" value="L domain-like"/>
    <property type="match status" value="1"/>
</dbReference>
<dbReference type="OrthoDB" id="1168089at2"/>
<dbReference type="AlphaFoldDB" id="A0A2I0QYW2"/>
<feature type="domain" description="Disease resistance R13L4/SHOC-2-like LRR" evidence="3">
    <location>
        <begin position="166"/>
        <end position="292"/>
    </location>
</feature>
<dbReference type="Gene3D" id="3.80.10.10">
    <property type="entry name" value="Ribonuclease Inhibitor"/>
    <property type="match status" value="1"/>
</dbReference>
<dbReference type="Pfam" id="PF23598">
    <property type="entry name" value="LRR_14"/>
    <property type="match status" value="1"/>
</dbReference>
<dbReference type="PANTHER" id="PTHR47186:SF3">
    <property type="entry name" value="OS09G0267800 PROTEIN"/>
    <property type="match status" value="1"/>
</dbReference>
<evidence type="ECO:0000256" key="2">
    <source>
        <dbReference type="SAM" id="SignalP"/>
    </source>
</evidence>
<gene>
    <name evidence="4" type="ORF">CW751_14830</name>
</gene>
<dbReference type="InterPro" id="IPR055414">
    <property type="entry name" value="LRR_R13L4/SHOC2-like"/>
</dbReference>
<dbReference type="RefSeq" id="WP_101335810.1">
    <property type="nucleotide sequence ID" value="NZ_PJNI01000027.1"/>
</dbReference>
<dbReference type="Proteomes" id="UP000236654">
    <property type="component" value="Unassembled WGS sequence"/>
</dbReference>
<evidence type="ECO:0000256" key="1">
    <source>
        <dbReference type="ARBA" id="ARBA00022737"/>
    </source>
</evidence>
<protein>
    <recommendedName>
        <fullName evidence="3">Disease resistance R13L4/SHOC-2-like LRR domain-containing protein</fullName>
    </recommendedName>
</protein>
<feature type="signal peptide" evidence="2">
    <location>
        <begin position="1"/>
        <end position="21"/>
    </location>
</feature>
<dbReference type="PANTHER" id="PTHR47186">
    <property type="entry name" value="LEUCINE-RICH REPEAT-CONTAINING PROTEIN 57"/>
    <property type="match status" value="1"/>
</dbReference>
<keyword evidence="1" id="KW-0677">Repeat</keyword>
<feature type="chain" id="PRO_5014113935" description="Disease resistance R13L4/SHOC-2-like LRR domain-containing protein" evidence="2">
    <location>
        <begin position="22"/>
        <end position="472"/>
    </location>
</feature>
<dbReference type="PROSITE" id="PS51257">
    <property type="entry name" value="PROKAR_LIPOPROTEIN"/>
    <property type="match status" value="1"/>
</dbReference>
<proteinExistence type="predicted"/>
<organism evidence="4 5">
    <name type="scientific">Brumimicrobium salinarum</name>
    <dbReference type="NCBI Taxonomy" id="2058658"/>
    <lineage>
        <taxon>Bacteria</taxon>
        <taxon>Pseudomonadati</taxon>
        <taxon>Bacteroidota</taxon>
        <taxon>Flavobacteriia</taxon>
        <taxon>Flavobacteriales</taxon>
        <taxon>Crocinitomicaceae</taxon>
        <taxon>Brumimicrobium</taxon>
    </lineage>
</organism>
<evidence type="ECO:0000313" key="4">
    <source>
        <dbReference type="EMBL" id="PKR79499.1"/>
    </source>
</evidence>
<sequence length="472" mass="54520">MTKRSIILFLSFILLSSSCNSQVNSSNDSIQNEFSVSKEIIYDTLTILEIHNLPSNFRFDFIPYKLEKGIATDASFDSVLAAKIDYSRSRDFAYEDFYKCKNLGFLNFSKHGSPRNFSKELDFSHFPELRYFRSPHAISKQQLRELLTHSKKLQGLELKLDIPVPECICELENLRYLTITNYGTSLPPCVKNMSSLRYLELNGGGILSNDSLNEIIFNIPSLEVLRVDGGMNLHVPSSVKNMTHLKQLIVTSLDSLSFAPEFEQLDSLELLEVSWIDKPIRMPENLKSIKSLRGIRFSKVSLNKIPSFEGHQNLIYIAFNAIRSLENTSLNFGDMTSLKYLKLQGPFDDVSTFPQGLASLDSLRSIWLMGFNITEIPDYLGRMKSLRELSLMWTEVSPESYYFLLSEEFDHLKTIRTGSVDIDSDKVRELKRKRRQRLHRFVGSKNYSMEFGRAFKYYDLRIVHKMNIPRNY</sequence>